<evidence type="ECO:0000313" key="1">
    <source>
        <dbReference type="EMBL" id="KKU90958.1"/>
    </source>
</evidence>
<dbReference type="Proteomes" id="UP000034956">
    <property type="component" value="Unassembled WGS sequence"/>
</dbReference>
<sequence length="593" mass="69033">MNKETYSTSSGQAKICQNCNQDFTIEPEDFNFYEKIQVPAPTFCPECRLKRRFAWRNEHTLFKVKDNSSGKEIFAGFPPSSNLKIYDRDYWWSDAWDPMNYGRDYDFSRNFFEQFRDLIYEVPWSSKSVTNVKDSDYCDQAGYLKNCYLCFNGDYVEDSAYCVRCTKVKNSFDLTQSLEDELCYEGVAINGCYRTFFSQDCEGCNDVWFSKNLSGCSNCFGCSDLRSKSYYIFNKPYSKGSYKQKMEELGLDSWASLEKIKEEVSKHLLRFPVKYFHGIRAVNSSGDYLRNTKNARESFSLDDAQDVKYVQFAYLGTKDSYDYSVWGNSASQMYESLTCGEQCDSVKFCFDCWPSCRNLEYSICCHSSSDCFGCVGLKKKQYCIFNRQYSKEEYGLLREKIIQRMDQMPYKDKKGNIYKYGEFFPPEFSPFAYNESMLNDSYPLTKEEAIKAGYSWRDPELKEYEITLSVSAIPDSIKETSDDILKETIQCLVCKRAYRIIPNELSFLRSIGLAVPRLCVNCRLARRLSSINQPLYYRRRCQCFGQKSENGVYQNSVKHFHEAGGCPNEFETSYPPSGKEIVYCEQCYNSEVA</sequence>
<dbReference type="AlphaFoldDB" id="A0A0G1WKV3"/>
<dbReference type="EMBL" id="LCPF01000005">
    <property type="protein sequence ID" value="KKU90958.1"/>
    <property type="molecule type" value="Genomic_DNA"/>
</dbReference>
<comment type="caution">
    <text evidence="1">The sequence shown here is derived from an EMBL/GenBank/DDBJ whole genome shotgun (WGS) entry which is preliminary data.</text>
</comment>
<organism evidence="1 2">
    <name type="scientific">Candidatus Jorgensenbacteria bacterium GW2011_GWA1_48_11</name>
    <dbReference type="NCBI Taxonomy" id="1618660"/>
    <lineage>
        <taxon>Bacteria</taxon>
        <taxon>Candidatus Joergenseniibacteriota</taxon>
    </lineage>
</organism>
<gene>
    <name evidence="1" type="ORF">UY23_C0005G0054</name>
</gene>
<protein>
    <submittedName>
        <fullName evidence="1">Uncharacterized protein</fullName>
    </submittedName>
</protein>
<proteinExistence type="predicted"/>
<evidence type="ECO:0000313" key="2">
    <source>
        <dbReference type="Proteomes" id="UP000034956"/>
    </source>
</evidence>
<reference evidence="1 2" key="1">
    <citation type="journal article" date="2015" name="Nature">
        <title>rRNA introns, odd ribosomes, and small enigmatic genomes across a large radiation of phyla.</title>
        <authorList>
            <person name="Brown C.T."/>
            <person name="Hug L.A."/>
            <person name="Thomas B.C."/>
            <person name="Sharon I."/>
            <person name="Castelle C.J."/>
            <person name="Singh A."/>
            <person name="Wilkins M.J."/>
            <person name="Williams K.H."/>
            <person name="Banfield J.F."/>
        </authorList>
    </citation>
    <scope>NUCLEOTIDE SEQUENCE [LARGE SCALE GENOMIC DNA]</scope>
</reference>
<accession>A0A0G1WKV3</accession>
<name>A0A0G1WKV3_9BACT</name>